<keyword evidence="3 5" id="KW-1133">Transmembrane helix</keyword>
<dbReference type="InterPro" id="IPR020846">
    <property type="entry name" value="MFS_dom"/>
</dbReference>
<feature type="transmembrane region" description="Helical" evidence="5">
    <location>
        <begin position="216"/>
        <end position="238"/>
    </location>
</feature>
<keyword evidence="8" id="KW-1185">Reference proteome</keyword>
<dbReference type="PROSITE" id="PS00217">
    <property type="entry name" value="SUGAR_TRANSPORT_2"/>
    <property type="match status" value="1"/>
</dbReference>
<feature type="transmembrane region" description="Helical" evidence="5">
    <location>
        <begin position="311"/>
        <end position="332"/>
    </location>
</feature>
<dbReference type="Pfam" id="PF07690">
    <property type="entry name" value="MFS_1"/>
    <property type="match status" value="1"/>
</dbReference>
<dbReference type="PROSITE" id="PS50850">
    <property type="entry name" value="MFS"/>
    <property type="match status" value="1"/>
</dbReference>
<dbReference type="EMBL" id="JBHTJN010000011">
    <property type="protein sequence ID" value="MFD0966555.1"/>
    <property type="molecule type" value="Genomic_DNA"/>
</dbReference>
<dbReference type="PANTHER" id="PTHR23508:SF10">
    <property type="entry name" value="CARBOXYLIC ACID TRANSPORTER PROTEIN HOMOLOG"/>
    <property type="match status" value="1"/>
</dbReference>
<evidence type="ECO:0000256" key="2">
    <source>
        <dbReference type="ARBA" id="ARBA00022692"/>
    </source>
</evidence>
<feature type="transmembrane region" description="Helical" evidence="5">
    <location>
        <begin position="75"/>
        <end position="94"/>
    </location>
</feature>
<feature type="transmembrane region" description="Helical" evidence="5">
    <location>
        <begin position="158"/>
        <end position="178"/>
    </location>
</feature>
<dbReference type="CDD" id="cd17371">
    <property type="entry name" value="MFS_MucK"/>
    <property type="match status" value="1"/>
</dbReference>
<dbReference type="InterPro" id="IPR011701">
    <property type="entry name" value="MFS"/>
</dbReference>
<evidence type="ECO:0000313" key="8">
    <source>
        <dbReference type="Proteomes" id="UP001596996"/>
    </source>
</evidence>
<dbReference type="InterPro" id="IPR036259">
    <property type="entry name" value="MFS_trans_sf"/>
</dbReference>
<reference evidence="8" key="1">
    <citation type="journal article" date="2019" name="Int. J. Syst. Evol. Microbiol.">
        <title>The Global Catalogue of Microorganisms (GCM) 10K type strain sequencing project: providing services to taxonomists for standard genome sequencing and annotation.</title>
        <authorList>
            <consortium name="The Broad Institute Genomics Platform"/>
            <consortium name="The Broad Institute Genome Sequencing Center for Infectious Disease"/>
            <person name="Wu L."/>
            <person name="Ma J."/>
        </authorList>
    </citation>
    <scope>NUCLEOTIDE SEQUENCE [LARGE SCALE GENOMIC DNA]</scope>
    <source>
        <strain evidence="8">CCUG 61707</strain>
    </source>
</reference>
<comment type="caution">
    <text evidence="7">The sequence shown here is derived from an EMBL/GenBank/DDBJ whole genome shotgun (WGS) entry which is preliminary data.</text>
</comment>
<feature type="transmembrane region" description="Helical" evidence="5">
    <location>
        <begin position="352"/>
        <end position="371"/>
    </location>
</feature>
<feature type="transmembrane region" description="Helical" evidence="5">
    <location>
        <begin position="133"/>
        <end position="152"/>
    </location>
</feature>
<dbReference type="Proteomes" id="UP001596996">
    <property type="component" value="Unassembled WGS sequence"/>
</dbReference>
<evidence type="ECO:0000259" key="6">
    <source>
        <dbReference type="PROSITE" id="PS50850"/>
    </source>
</evidence>
<keyword evidence="4 5" id="KW-0472">Membrane</keyword>
<keyword evidence="2 5" id="KW-0812">Transmembrane</keyword>
<dbReference type="InterPro" id="IPR005829">
    <property type="entry name" value="Sugar_transporter_CS"/>
</dbReference>
<sequence length="404" mass="43753">MTNNYGWKALLGSVVGYAMDGFDLLILGFMLTAISTDLALSPAQAGSLVTWTLIGAVVGGIVFGTLSDRYGRVRVLTWTIVLFAVFTGLCAFSQGYWDLLIYRTVAGIGLGGEFGIGMALAIEAWPARHRARAASYVALGWQLGVLVATLLTPLLLPIIGWRGMFIVGIFPAFVAWILRSKLHEPKIFLQRRTALQLEKEKLSNFDSFKLLIKDKATIKISIGVAILTSVQNFGYYGIMIWMPNFLANQLGFSLTKSGLWTAITVCGMMGGIWIFGQIADRFGRKPSFILFQFGAVISIVVYSQLTNPVAMLASGAFLGMFVNGMMGGYGALMAEAYPTQARATAQNVLFNFGRAVGGFGPIVVGTLVSAYSFSLAIGFLALIYVIDMIATLYLIPELKGKTLE</sequence>
<dbReference type="SUPFAM" id="SSF103473">
    <property type="entry name" value="MFS general substrate transporter"/>
    <property type="match status" value="1"/>
</dbReference>
<evidence type="ECO:0000313" key="7">
    <source>
        <dbReference type="EMBL" id="MFD0966555.1"/>
    </source>
</evidence>
<feature type="transmembrane region" description="Helical" evidence="5">
    <location>
        <begin position="377"/>
        <end position="395"/>
    </location>
</feature>
<feature type="transmembrane region" description="Helical" evidence="5">
    <location>
        <begin position="9"/>
        <end position="31"/>
    </location>
</feature>
<feature type="transmembrane region" description="Helical" evidence="5">
    <location>
        <begin position="43"/>
        <end position="63"/>
    </location>
</feature>
<gene>
    <name evidence="7" type="ORF">ACFQ02_06855</name>
</gene>
<name>A0ABW3IAA5_9PAST</name>
<feature type="domain" description="Major facilitator superfamily (MFS) profile" evidence="6">
    <location>
        <begin position="9"/>
        <end position="399"/>
    </location>
</feature>
<dbReference type="RefSeq" id="WP_380820919.1">
    <property type="nucleotide sequence ID" value="NZ_JBHTJN010000011.1"/>
</dbReference>
<protein>
    <submittedName>
        <fullName evidence="7">MFS transporter</fullName>
    </submittedName>
</protein>
<feature type="transmembrane region" description="Helical" evidence="5">
    <location>
        <begin position="258"/>
        <end position="276"/>
    </location>
</feature>
<comment type="subcellular location">
    <subcellularLocation>
        <location evidence="1">Membrane</location>
        <topology evidence="1">Multi-pass membrane protein</topology>
    </subcellularLocation>
</comment>
<evidence type="ECO:0000256" key="3">
    <source>
        <dbReference type="ARBA" id="ARBA00022989"/>
    </source>
</evidence>
<feature type="transmembrane region" description="Helical" evidence="5">
    <location>
        <begin position="100"/>
        <end position="121"/>
    </location>
</feature>
<dbReference type="Gene3D" id="1.20.1250.20">
    <property type="entry name" value="MFS general substrate transporter like domains"/>
    <property type="match status" value="1"/>
</dbReference>
<proteinExistence type="predicted"/>
<dbReference type="PANTHER" id="PTHR23508">
    <property type="entry name" value="CARBOXYLIC ACID TRANSPORTER PROTEIN HOMOLOG"/>
    <property type="match status" value="1"/>
</dbReference>
<evidence type="ECO:0000256" key="5">
    <source>
        <dbReference type="SAM" id="Phobius"/>
    </source>
</evidence>
<evidence type="ECO:0000256" key="1">
    <source>
        <dbReference type="ARBA" id="ARBA00004141"/>
    </source>
</evidence>
<feature type="transmembrane region" description="Helical" evidence="5">
    <location>
        <begin position="288"/>
        <end position="305"/>
    </location>
</feature>
<accession>A0ABW3IAA5</accession>
<organism evidence="7 8">
    <name type="scientific">Seminibacterium arietis</name>
    <dbReference type="NCBI Taxonomy" id="1173502"/>
    <lineage>
        <taxon>Bacteria</taxon>
        <taxon>Pseudomonadati</taxon>
        <taxon>Pseudomonadota</taxon>
        <taxon>Gammaproteobacteria</taxon>
        <taxon>Pasteurellales</taxon>
        <taxon>Pasteurellaceae</taxon>
        <taxon>Seminibacterium</taxon>
    </lineage>
</organism>
<evidence type="ECO:0000256" key="4">
    <source>
        <dbReference type="ARBA" id="ARBA00023136"/>
    </source>
</evidence>